<accession>A0A8J2KV09</accession>
<keyword evidence="8" id="KW-1185">Reference proteome</keyword>
<sequence length="412" mass="43961">CADKLDVLECIDKKNSPLLTKHSKILNSSRTTRLILTTINDLLVQNPDYCSLGIPIAELKVKLKDQEPVRFADDKIEEAFNREVSIGSVLLGEGGRVYPKDIQPKKQQLVNNANSNNVNANSSGKGTDPNGNAANPNSNDAGKAPKKRGRKSNAEKAALAAAAAAASGTTVATPEEDKSEVEKIVTDVKTAVVEGEAKIEEKVAEAVRKTFDGRVSGRNKIKRKVFDPSDVPTPSAAAKAAASSRKKKRSSSNNEAVDSCEICNKKSDAKNLIVCSSCAASYHTSCLGLTKEQQANIVLSDWLCSECRICNACSSPLKTSNHVECVKCKSGFHTVCVGDEADFICGECVFNKTGNKDSKPSVAQPSPQQPAKRKGRPPKVRKVEEPPASTPTPNASALPESSEKTAPEVTTE</sequence>
<dbReference type="OrthoDB" id="787137at2759"/>
<feature type="compositionally biased region" description="Low complexity" evidence="5">
    <location>
        <begin position="157"/>
        <end position="166"/>
    </location>
</feature>
<protein>
    <recommendedName>
        <fullName evidence="6">PHD-type domain-containing protein</fullName>
    </recommendedName>
</protein>
<comment type="caution">
    <text evidence="7">The sequence shown here is derived from an EMBL/GenBank/DDBJ whole genome shotgun (WGS) entry which is preliminary data.</text>
</comment>
<keyword evidence="3" id="KW-0862">Zinc</keyword>
<feature type="compositionally biased region" description="Basic residues" evidence="5">
    <location>
        <begin position="371"/>
        <end position="380"/>
    </location>
</feature>
<dbReference type="EMBL" id="CAJVCH010239686">
    <property type="protein sequence ID" value="CAG7732895.1"/>
    <property type="molecule type" value="Genomic_DNA"/>
</dbReference>
<feature type="compositionally biased region" description="Low complexity" evidence="5">
    <location>
        <begin position="114"/>
        <end position="123"/>
    </location>
</feature>
<dbReference type="AlphaFoldDB" id="A0A8J2KV09"/>
<feature type="domain" description="PHD-type" evidence="6">
    <location>
        <begin position="257"/>
        <end position="310"/>
    </location>
</feature>
<dbReference type="Pfam" id="PF00628">
    <property type="entry name" value="PHD"/>
    <property type="match status" value="1"/>
</dbReference>
<keyword evidence="2 4" id="KW-0863">Zinc-finger</keyword>
<evidence type="ECO:0000256" key="2">
    <source>
        <dbReference type="ARBA" id="ARBA00022771"/>
    </source>
</evidence>
<gene>
    <name evidence="7" type="ORF">AFUS01_LOCUS21376</name>
</gene>
<dbReference type="PROSITE" id="PS01359">
    <property type="entry name" value="ZF_PHD_1"/>
    <property type="match status" value="1"/>
</dbReference>
<evidence type="ECO:0000256" key="5">
    <source>
        <dbReference type="SAM" id="MobiDB-lite"/>
    </source>
</evidence>
<feature type="region of interest" description="Disordered" evidence="5">
    <location>
        <begin position="114"/>
        <end position="181"/>
    </location>
</feature>
<proteinExistence type="predicted"/>
<evidence type="ECO:0000256" key="4">
    <source>
        <dbReference type="PROSITE-ProRule" id="PRU00146"/>
    </source>
</evidence>
<evidence type="ECO:0000313" key="8">
    <source>
        <dbReference type="Proteomes" id="UP000708208"/>
    </source>
</evidence>
<evidence type="ECO:0000313" key="7">
    <source>
        <dbReference type="EMBL" id="CAG7732895.1"/>
    </source>
</evidence>
<reference evidence="7" key="1">
    <citation type="submission" date="2021-06" db="EMBL/GenBank/DDBJ databases">
        <authorList>
            <person name="Hodson N. C."/>
            <person name="Mongue J. A."/>
            <person name="Jaron S. K."/>
        </authorList>
    </citation>
    <scope>NUCLEOTIDE SEQUENCE</scope>
</reference>
<feature type="compositionally biased region" description="Low complexity" evidence="5">
    <location>
        <begin position="360"/>
        <end position="370"/>
    </location>
</feature>
<dbReference type="InterPro" id="IPR019786">
    <property type="entry name" value="Zinc_finger_PHD-type_CS"/>
</dbReference>
<dbReference type="InterPro" id="IPR001965">
    <property type="entry name" value="Znf_PHD"/>
</dbReference>
<organism evidence="7 8">
    <name type="scientific">Allacma fusca</name>
    <dbReference type="NCBI Taxonomy" id="39272"/>
    <lineage>
        <taxon>Eukaryota</taxon>
        <taxon>Metazoa</taxon>
        <taxon>Ecdysozoa</taxon>
        <taxon>Arthropoda</taxon>
        <taxon>Hexapoda</taxon>
        <taxon>Collembola</taxon>
        <taxon>Symphypleona</taxon>
        <taxon>Sminthuridae</taxon>
        <taxon>Allacma</taxon>
    </lineage>
</organism>
<dbReference type="PROSITE" id="PS50016">
    <property type="entry name" value="ZF_PHD_2"/>
    <property type="match status" value="1"/>
</dbReference>
<dbReference type="InterPro" id="IPR019787">
    <property type="entry name" value="Znf_PHD-finger"/>
</dbReference>
<dbReference type="Proteomes" id="UP000708208">
    <property type="component" value="Unassembled WGS sequence"/>
</dbReference>
<dbReference type="SMART" id="SM00249">
    <property type="entry name" value="PHD"/>
    <property type="match status" value="2"/>
</dbReference>
<feature type="compositionally biased region" description="Polar residues" evidence="5">
    <location>
        <begin position="129"/>
        <end position="140"/>
    </location>
</feature>
<keyword evidence="1" id="KW-0479">Metal-binding</keyword>
<name>A0A8J2KV09_9HEXA</name>
<evidence type="ECO:0000256" key="3">
    <source>
        <dbReference type="ARBA" id="ARBA00022833"/>
    </source>
</evidence>
<feature type="non-terminal residue" evidence="7">
    <location>
        <position position="412"/>
    </location>
</feature>
<evidence type="ECO:0000256" key="1">
    <source>
        <dbReference type="ARBA" id="ARBA00022723"/>
    </source>
</evidence>
<feature type="region of interest" description="Disordered" evidence="5">
    <location>
        <begin position="355"/>
        <end position="412"/>
    </location>
</feature>
<evidence type="ECO:0000259" key="6">
    <source>
        <dbReference type="PROSITE" id="PS50016"/>
    </source>
</evidence>
<feature type="region of interest" description="Disordered" evidence="5">
    <location>
        <begin position="225"/>
        <end position="250"/>
    </location>
</feature>
<dbReference type="GO" id="GO:0008270">
    <property type="term" value="F:zinc ion binding"/>
    <property type="evidence" value="ECO:0007669"/>
    <property type="project" value="UniProtKB-KW"/>
</dbReference>
<feature type="non-terminal residue" evidence="7">
    <location>
        <position position="1"/>
    </location>
</feature>